<name>A0A7X4H7G1_9BURK</name>
<dbReference type="SUPFAM" id="SSF88723">
    <property type="entry name" value="PIN domain-like"/>
    <property type="match status" value="1"/>
</dbReference>
<comment type="function">
    <text evidence="8">Toxic component of a toxin-antitoxin (TA) system. An RNase.</text>
</comment>
<protein>
    <recommendedName>
        <fullName evidence="8">Ribonuclease VapC</fullName>
        <shortName evidence="8">RNase VapC</shortName>
        <ecNumber evidence="8">3.1.-.-</ecNumber>
    </recommendedName>
    <alternativeName>
        <fullName evidence="8">Toxin VapC</fullName>
    </alternativeName>
</protein>
<evidence type="ECO:0000256" key="6">
    <source>
        <dbReference type="ARBA" id="ARBA00022842"/>
    </source>
</evidence>
<reference evidence="10 11" key="1">
    <citation type="submission" date="2019-12" db="EMBL/GenBank/DDBJ databases">
        <title>Novel species isolated from a subtropical stream in China.</title>
        <authorList>
            <person name="Lu H."/>
        </authorList>
    </citation>
    <scope>NUCLEOTIDE SEQUENCE [LARGE SCALE GENOMIC DNA]</scope>
    <source>
        <strain evidence="10 11">FT127W</strain>
    </source>
</reference>
<accession>A0A7X4H7G1</accession>
<evidence type="ECO:0000256" key="2">
    <source>
        <dbReference type="ARBA" id="ARBA00022649"/>
    </source>
</evidence>
<comment type="cofactor">
    <cofactor evidence="1 8">
        <name>Mg(2+)</name>
        <dbReference type="ChEBI" id="CHEBI:18420"/>
    </cofactor>
</comment>
<dbReference type="GO" id="GO:0004540">
    <property type="term" value="F:RNA nuclease activity"/>
    <property type="evidence" value="ECO:0007669"/>
    <property type="project" value="InterPro"/>
</dbReference>
<keyword evidence="3 8" id="KW-0540">Nuclease</keyword>
<evidence type="ECO:0000313" key="11">
    <source>
        <dbReference type="Proteomes" id="UP000450676"/>
    </source>
</evidence>
<dbReference type="AlphaFoldDB" id="A0A7X4H7G1"/>
<keyword evidence="8" id="KW-0800">Toxin</keyword>
<evidence type="ECO:0000313" key="10">
    <source>
        <dbReference type="EMBL" id="MYN06120.1"/>
    </source>
</evidence>
<dbReference type="Gene3D" id="3.40.50.1010">
    <property type="entry name" value="5'-nuclease"/>
    <property type="match status" value="1"/>
</dbReference>
<dbReference type="InterPro" id="IPR002716">
    <property type="entry name" value="PIN_dom"/>
</dbReference>
<feature type="binding site" evidence="8">
    <location>
        <position position="7"/>
    </location>
    <ligand>
        <name>Mg(2+)</name>
        <dbReference type="ChEBI" id="CHEBI:18420"/>
    </ligand>
</feature>
<keyword evidence="11" id="KW-1185">Reference proteome</keyword>
<dbReference type="HAMAP" id="MF_00265">
    <property type="entry name" value="VapC_Nob1"/>
    <property type="match status" value="1"/>
</dbReference>
<dbReference type="PANTHER" id="PTHR33653">
    <property type="entry name" value="RIBONUCLEASE VAPC2"/>
    <property type="match status" value="1"/>
</dbReference>
<evidence type="ECO:0000256" key="3">
    <source>
        <dbReference type="ARBA" id="ARBA00022722"/>
    </source>
</evidence>
<feature type="binding site" evidence="8">
    <location>
        <position position="98"/>
    </location>
    <ligand>
        <name>Mg(2+)</name>
        <dbReference type="ChEBI" id="CHEBI:18420"/>
    </ligand>
</feature>
<organism evidence="10 11">
    <name type="scientific">Pseudoduganella aquatica</name>
    <dbReference type="NCBI Taxonomy" id="2660641"/>
    <lineage>
        <taxon>Bacteria</taxon>
        <taxon>Pseudomonadati</taxon>
        <taxon>Pseudomonadota</taxon>
        <taxon>Betaproteobacteria</taxon>
        <taxon>Burkholderiales</taxon>
        <taxon>Oxalobacteraceae</taxon>
        <taxon>Telluria group</taxon>
        <taxon>Pseudoduganella</taxon>
    </lineage>
</organism>
<dbReference type="CDD" id="cd18740">
    <property type="entry name" value="PIN_VapC4-5_FitB-like"/>
    <property type="match status" value="1"/>
</dbReference>
<evidence type="ECO:0000256" key="7">
    <source>
        <dbReference type="ARBA" id="ARBA00038093"/>
    </source>
</evidence>
<keyword evidence="6 8" id="KW-0460">Magnesium</keyword>
<keyword evidence="4 8" id="KW-0479">Metal-binding</keyword>
<dbReference type="GO" id="GO:0016787">
    <property type="term" value="F:hydrolase activity"/>
    <property type="evidence" value="ECO:0007669"/>
    <property type="project" value="UniProtKB-KW"/>
</dbReference>
<dbReference type="Proteomes" id="UP000450676">
    <property type="component" value="Unassembled WGS sequence"/>
</dbReference>
<gene>
    <name evidence="8" type="primary">vapC</name>
    <name evidence="10" type="ORF">GTP77_02090</name>
</gene>
<dbReference type="GO" id="GO:0090729">
    <property type="term" value="F:toxin activity"/>
    <property type="evidence" value="ECO:0007669"/>
    <property type="project" value="UniProtKB-KW"/>
</dbReference>
<dbReference type="InterPro" id="IPR022907">
    <property type="entry name" value="VapC_family"/>
</dbReference>
<dbReference type="Pfam" id="PF01850">
    <property type="entry name" value="PIN"/>
    <property type="match status" value="1"/>
</dbReference>
<dbReference type="GO" id="GO:0000287">
    <property type="term" value="F:magnesium ion binding"/>
    <property type="evidence" value="ECO:0007669"/>
    <property type="project" value="UniProtKB-UniRule"/>
</dbReference>
<proteinExistence type="inferred from homology"/>
<dbReference type="PANTHER" id="PTHR33653:SF1">
    <property type="entry name" value="RIBONUCLEASE VAPC2"/>
    <property type="match status" value="1"/>
</dbReference>
<keyword evidence="5 8" id="KW-0378">Hydrolase</keyword>
<evidence type="ECO:0000256" key="5">
    <source>
        <dbReference type="ARBA" id="ARBA00022801"/>
    </source>
</evidence>
<sequence length="131" mass="14290">MTLYMLDTNSVSYLIRGNAAIASRLQEVPMSALGVSAITKAELMFGLARRPEATRLQLAVREFLRRVDVLPWGDAVAEGYGVLRAGMTAQGLVLAPLDLLIAAHALNQSRVLVTSDHSFRLVPGLKIEDWT</sequence>
<keyword evidence="2 8" id="KW-1277">Toxin-antitoxin system</keyword>
<comment type="caution">
    <text evidence="10">The sequence shown here is derived from an EMBL/GenBank/DDBJ whole genome shotgun (WGS) entry which is preliminary data.</text>
</comment>
<dbReference type="InterPro" id="IPR029060">
    <property type="entry name" value="PIN-like_dom_sf"/>
</dbReference>
<feature type="domain" description="PIN" evidence="9">
    <location>
        <begin position="4"/>
        <end position="123"/>
    </location>
</feature>
<dbReference type="EC" id="3.1.-.-" evidence="8"/>
<evidence type="ECO:0000256" key="4">
    <source>
        <dbReference type="ARBA" id="ARBA00022723"/>
    </source>
</evidence>
<comment type="similarity">
    <text evidence="7 8">Belongs to the PINc/VapC protein family.</text>
</comment>
<evidence type="ECO:0000259" key="9">
    <source>
        <dbReference type="Pfam" id="PF01850"/>
    </source>
</evidence>
<evidence type="ECO:0000256" key="8">
    <source>
        <dbReference type="HAMAP-Rule" id="MF_00265"/>
    </source>
</evidence>
<dbReference type="InterPro" id="IPR050556">
    <property type="entry name" value="Type_II_TA_system_RNase"/>
</dbReference>
<evidence type="ECO:0000256" key="1">
    <source>
        <dbReference type="ARBA" id="ARBA00001946"/>
    </source>
</evidence>
<dbReference type="RefSeq" id="WP_161070514.1">
    <property type="nucleotide sequence ID" value="NZ_WWCU01000002.1"/>
</dbReference>
<dbReference type="EMBL" id="WWCU01000002">
    <property type="protein sequence ID" value="MYN06120.1"/>
    <property type="molecule type" value="Genomic_DNA"/>
</dbReference>